<organism evidence="2 3">
    <name type="scientific">Solanum commersonii</name>
    <name type="common">Commerson's wild potato</name>
    <name type="synonym">Commerson's nightshade</name>
    <dbReference type="NCBI Taxonomy" id="4109"/>
    <lineage>
        <taxon>Eukaryota</taxon>
        <taxon>Viridiplantae</taxon>
        <taxon>Streptophyta</taxon>
        <taxon>Embryophyta</taxon>
        <taxon>Tracheophyta</taxon>
        <taxon>Spermatophyta</taxon>
        <taxon>Magnoliopsida</taxon>
        <taxon>eudicotyledons</taxon>
        <taxon>Gunneridae</taxon>
        <taxon>Pentapetalae</taxon>
        <taxon>asterids</taxon>
        <taxon>lamiids</taxon>
        <taxon>Solanales</taxon>
        <taxon>Solanaceae</taxon>
        <taxon>Solanoideae</taxon>
        <taxon>Solaneae</taxon>
        <taxon>Solanum</taxon>
    </lineage>
</organism>
<feature type="region of interest" description="Disordered" evidence="1">
    <location>
        <begin position="23"/>
        <end position="47"/>
    </location>
</feature>
<accession>A0A9J5Y104</accession>
<dbReference type="EMBL" id="JACXVP010000008">
    <property type="protein sequence ID" value="KAG5593200.1"/>
    <property type="molecule type" value="Genomic_DNA"/>
</dbReference>
<gene>
    <name evidence="2" type="ORF">H5410_043714</name>
</gene>
<reference evidence="2 3" key="1">
    <citation type="submission" date="2020-09" db="EMBL/GenBank/DDBJ databases">
        <title>De no assembly of potato wild relative species, Solanum commersonii.</title>
        <authorList>
            <person name="Cho K."/>
        </authorList>
    </citation>
    <scope>NUCLEOTIDE SEQUENCE [LARGE SCALE GENOMIC DNA]</scope>
    <source>
        <strain evidence="2">LZ3.2</strain>
        <tissue evidence="2">Leaf</tissue>
    </source>
</reference>
<dbReference type="Proteomes" id="UP000824120">
    <property type="component" value="Chromosome 8"/>
</dbReference>
<keyword evidence="3" id="KW-1185">Reference proteome</keyword>
<sequence>MTVPSKTEKTIIVLALRAPNAPRSTVSKAKKTSMPHEKHQVVETMSSTSAELSGCGYKKKPTPWPFYPSNIQHRASSQNQEPCGKQLPIPILFYFQFKDLTNLIYQTELHDT</sequence>
<evidence type="ECO:0000256" key="1">
    <source>
        <dbReference type="SAM" id="MobiDB-lite"/>
    </source>
</evidence>
<proteinExistence type="predicted"/>
<comment type="caution">
    <text evidence="2">The sequence shown here is derived from an EMBL/GenBank/DDBJ whole genome shotgun (WGS) entry which is preliminary data.</text>
</comment>
<dbReference type="AlphaFoldDB" id="A0A9J5Y104"/>
<evidence type="ECO:0000313" key="3">
    <source>
        <dbReference type="Proteomes" id="UP000824120"/>
    </source>
</evidence>
<evidence type="ECO:0000313" key="2">
    <source>
        <dbReference type="EMBL" id="KAG5593200.1"/>
    </source>
</evidence>
<protein>
    <submittedName>
        <fullName evidence="2">Uncharacterized protein</fullName>
    </submittedName>
</protein>
<name>A0A9J5Y104_SOLCO</name>